<accession>A0ABN2JYM2</accession>
<evidence type="ECO:0000259" key="1">
    <source>
        <dbReference type="PROSITE" id="PS50801"/>
    </source>
</evidence>
<protein>
    <recommendedName>
        <fullName evidence="1">STAS domain-containing protein</fullName>
    </recommendedName>
</protein>
<dbReference type="Gene3D" id="3.30.750.24">
    <property type="entry name" value="STAS domain"/>
    <property type="match status" value="1"/>
</dbReference>
<feature type="domain" description="STAS" evidence="1">
    <location>
        <begin position="12"/>
        <end position="105"/>
    </location>
</feature>
<dbReference type="Pfam" id="PF13466">
    <property type="entry name" value="STAS_2"/>
    <property type="match status" value="1"/>
</dbReference>
<keyword evidence="3" id="KW-1185">Reference proteome</keyword>
<dbReference type="InterPro" id="IPR036513">
    <property type="entry name" value="STAS_dom_sf"/>
</dbReference>
<reference evidence="2 3" key="1">
    <citation type="journal article" date="2019" name="Int. J. Syst. Evol. Microbiol.">
        <title>The Global Catalogue of Microorganisms (GCM) 10K type strain sequencing project: providing services to taxonomists for standard genome sequencing and annotation.</title>
        <authorList>
            <consortium name="The Broad Institute Genomics Platform"/>
            <consortium name="The Broad Institute Genome Sequencing Center for Infectious Disease"/>
            <person name="Wu L."/>
            <person name="Ma J."/>
        </authorList>
    </citation>
    <scope>NUCLEOTIDE SEQUENCE [LARGE SCALE GENOMIC DNA]</scope>
    <source>
        <strain evidence="2 3">JCM 13249</strain>
    </source>
</reference>
<dbReference type="CDD" id="cd07043">
    <property type="entry name" value="STAS_anti-anti-sigma_factors"/>
    <property type="match status" value="1"/>
</dbReference>
<organism evidence="2 3">
    <name type="scientific">Luedemannella helvata</name>
    <dbReference type="NCBI Taxonomy" id="349315"/>
    <lineage>
        <taxon>Bacteria</taxon>
        <taxon>Bacillati</taxon>
        <taxon>Actinomycetota</taxon>
        <taxon>Actinomycetes</taxon>
        <taxon>Micromonosporales</taxon>
        <taxon>Micromonosporaceae</taxon>
        <taxon>Luedemannella</taxon>
    </lineage>
</organism>
<dbReference type="PANTHER" id="PTHR33495:SF2">
    <property type="entry name" value="ANTI-SIGMA FACTOR ANTAGONIST TM_1081-RELATED"/>
    <property type="match status" value="1"/>
</dbReference>
<sequence>MTVFTASTSGGPDAVVVSLTGECDLAAREELAATLRKALGVGRTVTVDASGLTFLDSSGIHELVSAHHLAVRAGKALHLTGATGVVAEVLDMTGVSRLLSAGGPA</sequence>
<proteinExistence type="predicted"/>
<dbReference type="InterPro" id="IPR058548">
    <property type="entry name" value="MlaB-like_STAS"/>
</dbReference>
<dbReference type="SUPFAM" id="SSF52091">
    <property type="entry name" value="SpoIIaa-like"/>
    <property type="match status" value="1"/>
</dbReference>
<name>A0ABN2JYM2_9ACTN</name>
<comment type="caution">
    <text evidence="2">The sequence shown here is derived from an EMBL/GenBank/DDBJ whole genome shotgun (WGS) entry which is preliminary data.</text>
</comment>
<evidence type="ECO:0000313" key="3">
    <source>
        <dbReference type="Proteomes" id="UP001500655"/>
    </source>
</evidence>
<dbReference type="PROSITE" id="PS50801">
    <property type="entry name" value="STAS"/>
    <property type="match status" value="1"/>
</dbReference>
<dbReference type="RefSeq" id="WP_344078001.1">
    <property type="nucleotide sequence ID" value="NZ_BAAALS010000005.1"/>
</dbReference>
<dbReference type="InterPro" id="IPR002645">
    <property type="entry name" value="STAS_dom"/>
</dbReference>
<dbReference type="EMBL" id="BAAALS010000005">
    <property type="protein sequence ID" value="GAA1743910.1"/>
    <property type="molecule type" value="Genomic_DNA"/>
</dbReference>
<gene>
    <name evidence="2" type="ORF">GCM10009681_13380</name>
</gene>
<dbReference type="PANTHER" id="PTHR33495">
    <property type="entry name" value="ANTI-SIGMA FACTOR ANTAGONIST TM_1081-RELATED-RELATED"/>
    <property type="match status" value="1"/>
</dbReference>
<dbReference type="Proteomes" id="UP001500655">
    <property type="component" value="Unassembled WGS sequence"/>
</dbReference>
<evidence type="ECO:0000313" key="2">
    <source>
        <dbReference type="EMBL" id="GAA1743910.1"/>
    </source>
</evidence>